<feature type="short sequence motif" description="DGA/G" evidence="4">
    <location>
        <begin position="182"/>
        <end position="184"/>
    </location>
</feature>
<dbReference type="InterPro" id="IPR050301">
    <property type="entry name" value="NTE"/>
</dbReference>
<dbReference type="GO" id="GO:0016042">
    <property type="term" value="P:lipid catabolic process"/>
    <property type="evidence" value="ECO:0007669"/>
    <property type="project" value="UniProtKB-UniRule"/>
</dbReference>
<keyword evidence="1 4" id="KW-0378">Hydrolase</keyword>
<dbReference type="RefSeq" id="WP_127803741.1">
    <property type="nucleotide sequence ID" value="NZ_SACY01000003.1"/>
</dbReference>
<evidence type="ECO:0000256" key="4">
    <source>
        <dbReference type="PROSITE-ProRule" id="PRU01161"/>
    </source>
</evidence>
<feature type="domain" description="PNPLA" evidence="5">
    <location>
        <begin position="5"/>
        <end position="195"/>
    </location>
</feature>
<evidence type="ECO:0000313" key="7">
    <source>
        <dbReference type="Proteomes" id="UP000282832"/>
    </source>
</evidence>
<keyword evidence="7" id="KW-1185">Reference proteome</keyword>
<sequence length="291" mass="31860">MSKVLVLAGGAVKGAYQAGVIRTLFESGFQPDAIYGISAGSLNASYLVNQFGMQAVEESPIDYAQAGKDLWDFWEMRITHPGSLFVPWSIFELGYTALVKKFKGLVDTSPLRNLVEDSLQMRNLHASPIALKVGAVNIIDGGIKYVDPSVDSFFSFLMASCAVPILMPVVNIGNNMNQNYLDGGLRNVSPICKAIEDGATEIVAISCHPEQIEGGNFDTGDLLALVDRVMDIAVNEILNADLQAAKMMNETKVNPVKIRSIRPVQPLQIDMQNFNKFDIRRLLELGFQVNC</sequence>
<gene>
    <name evidence="6" type="ORF">EOJ36_06950</name>
</gene>
<protein>
    <submittedName>
        <fullName evidence="6">Patatin</fullName>
    </submittedName>
</protein>
<dbReference type="PROSITE" id="PS51635">
    <property type="entry name" value="PNPLA"/>
    <property type="match status" value="1"/>
</dbReference>
<dbReference type="SUPFAM" id="SSF52151">
    <property type="entry name" value="FabD/lysophospholipase-like"/>
    <property type="match status" value="1"/>
</dbReference>
<comment type="caution">
    <text evidence="4">Lacks conserved residue(s) required for the propagation of feature annotation.</text>
</comment>
<dbReference type="PANTHER" id="PTHR14226">
    <property type="entry name" value="NEUROPATHY TARGET ESTERASE/SWISS CHEESE D.MELANOGASTER"/>
    <property type="match status" value="1"/>
</dbReference>
<dbReference type="GO" id="GO:0016787">
    <property type="term" value="F:hydrolase activity"/>
    <property type="evidence" value="ECO:0007669"/>
    <property type="project" value="UniProtKB-UniRule"/>
</dbReference>
<dbReference type="InterPro" id="IPR016035">
    <property type="entry name" value="Acyl_Trfase/lysoPLipase"/>
</dbReference>
<evidence type="ECO:0000256" key="2">
    <source>
        <dbReference type="ARBA" id="ARBA00022963"/>
    </source>
</evidence>
<feature type="active site" description="Proton acceptor" evidence="4">
    <location>
        <position position="182"/>
    </location>
</feature>
<dbReference type="Pfam" id="PF01734">
    <property type="entry name" value="Patatin"/>
    <property type="match status" value="1"/>
</dbReference>
<dbReference type="OrthoDB" id="2339873at2"/>
<comment type="caution">
    <text evidence="6">The sequence shown here is derived from an EMBL/GenBank/DDBJ whole genome shotgun (WGS) entry which is preliminary data.</text>
</comment>
<keyword evidence="2 4" id="KW-0442">Lipid degradation</keyword>
<name>A0A437PR54_9BACT</name>
<dbReference type="InterPro" id="IPR002641">
    <property type="entry name" value="PNPLA_dom"/>
</dbReference>
<keyword evidence="3 4" id="KW-0443">Lipid metabolism</keyword>
<reference evidence="6 7" key="1">
    <citation type="submission" date="2019-01" db="EMBL/GenBank/DDBJ databases">
        <authorList>
            <person name="Chen W.-M."/>
        </authorList>
    </citation>
    <scope>NUCLEOTIDE SEQUENCE [LARGE SCALE GENOMIC DNA]</scope>
    <source>
        <strain evidence="6 7">FSY-15</strain>
    </source>
</reference>
<feature type="active site" description="Nucleophile" evidence="4">
    <location>
        <position position="38"/>
    </location>
</feature>
<organism evidence="6 7">
    <name type="scientific">Sandaracinomonas limnophila</name>
    <dbReference type="NCBI Taxonomy" id="1862386"/>
    <lineage>
        <taxon>Bacteria</taxon>
        <taxon>Pseudomonadati</taxon>
        <taxon>Bacteroidota</taxon>
        <taxon>Cytophagia</taxon>
        <taxon>Cytophagales</taxon>
        <taxon>Flectobacillaceae</taxon>
        <taxon>Sandaracinomonas</taxon>
    </lineage>
</organism>
<feature type="short sequence motif" description="GXSXG" evidence="4">
    <location>
        <begin position="36"/>
        <end position="40"/>
    </location>
</feature>
<evidence type="ECO:0000256" key="3">
    <source>
        <dbReference type="ARBA" id="ARBA00023098"/>
    </source>
</evidence>
<dbReference type="EMBL" id="SACY01000003">
    <property type="protein sequence ID" value="RVU24743.1"/>
    <property type="molecule type" value="Genomic_DNA"/>
</dbReference>
<dbReference type="AlphaFoldDB" id="A0A437PR54"/>
<dbReference type="PANTHER" id="PTHR14226:SF57">
    <property type="entry name" value="BLR7027 PROTEIN"/>
    <property type="match status" value="1"/>
</dbReference>
<dbReference type="Gene3D" id="3.40.1090.10">
    <property type="entry name" value="Cytosolic phospholipase A2 catalytic domain"/>
    <property type="match status" value="2"/>
</dbReference>
<dbReference type="Proteomes" id="UP000282832">
    <property type="component" value="Unassembled WGS sequence"/>
</dbReference>
<evidence type="ECO:0000313" key="6">
    <source>
        <dbReference type="EMBL" id="RVU24743.1"/>
    </source>
</evidence>
<accession>A0A437PR54</accession>
<evidence type="ECO:0000256" key="1">
    <source>
        <dbReference type="ARBA" id="ARBA00022801"/>
    </source>
</evidence>
<evidence type="ECO:0000259" key="5">
    <source>
        <dbReference type="PROSITE" id="PS51635"/>
    </source>
</evidence>
<proteinExistence type="predicted"/>